<proteinExistence type="predicted"/>
<dbReference type="Pfam" id="PF20398">
    <property type="entry name" value="DUF6691"/>
    <property type="match status" value="1"/>
</dbReference>
<reference evidence="2 3" key="1">
    <citation type="submission" date="2019-02" db="EMBL/GenBank/DDBJ databases">
        <title>Genomic Encyclopedia of Type Strains, Phase IV (KMG-IV): sequencing the most valuable type-strain genomes for metagenomic binning, comparative biology and taxonomic classification.</title>
        <authorList>
            <person name="Goeker M."/>
        </authorList>
    </citation>
    <scope>NUCLEOTIDE SEQUENCE [LARGE SCALE GENOMIC DNA]</scope>
    <source>
        <strain evidence="2 3">DSM 10617</strain>
    </source>
</reference>
<keyword evidence="3" id="KW-1185">Reference proteome</keyword>
<dbReference type="RefSeq" id="WP_130481355.1">
    <property type="nucleotide sequence ID" value="NZ_SGWV01000008.1"/>
</dbReference>
<name>A0A4Q7LT62_9BURK</name>
<keyword evidence="1" id="KW-0472">Membrane</keyword>
<feature type="transmembrane region" description="Helical" evidence="1">
    <location>
        <begin position="90"/>
        <end position="110"/>
    </location>
</feature>
<evidence type="ECO:0000256" key="1">
    <source>
        <dbReference type="SAM" id="Phobius"/>
    </source>
</evidence>
<evidence type="ECO:0000313" key="2">
    <source>
        <dbReference type="EMBL" id="RZS56939.1"/>
    </source>
</evidence>
<protein>
    <recommendedName>
        <fullName evidence="4">Sulphur transport domain-containing protein</fullName>
    </recommendedName>
</protein>
<keyword evidence="1" id="KW-0812">Transmembrane</keyword>
<evidence type="ECO:0000313" key="3">
    <source>
        <dbReference type="Proteomes" id="UP000293433"/>
    </source>
</evidence>
<dbReference type="InterPro" id="IPR046513">
    <property type="entry name" value="DUF6691"/>
</dbReference>
<dbReference type="EMBL" id="SGWV01000008">
    <property type="protein sequence ID" value="RZS56939.1"/>
    <property type="molecule type" value="Genomic_DNA"/>
</dbReference>
<feature type="transmembrane region" description="Helical" evidence="1">
    <location>
        <begin position="12"/>
        <end position="32"/>
    </location>
</feature>
<dbReference type="OrthoDB" id="9790409at2"/>
<keyword evidence="1" id="KW-1133">Transmembrane helix</keyword>
<dbReference type="Proteomes" id="UP000293433">
    <property type="component" value="Unassembled WGS sequence"/>
</dbReference>
<accession>A0A4Q7LT62</accession>
<feature type="transmembrane region" description="Helical" evidence="1">
    <location>
        <begin position="116"/>
        <end position="139"/>
    </location>
</feature>
<comment type="caution">
    <text evidence="2">The sequence shown here is derived from an EMBL/GenBank/DDBJ whole genome shotgun (WGS) entry which is preliminary data.</text>
</comment>
<evidence type="ECO:0008006" key="4">
    <source>
        <dbReference type="Google" id="ProtNLM"/>
    </source>
</evidence>
<sequence length="146" mass="15047">MNTLKHPNPTLRHVYALLSGLLFGLGLIAGGMTDPAKVKAFLDLAGAWDPSLAFVMGGAIAVGVFAFAAARRRSRSLSGDPMEIPSSTVIDARLLIGGVLFGAGWGVGGFCPGPAIVAAGSGLSSAWIFIVAMLAGMLVHDRWLAR</sequence>
<feature type="transmembrane region" description="Helical" evidence="1">
    <location>
        <begin position="52"/>
        <end position="70"/>
    </location>
</feature>
<organism evidence="2 3">
    <name type="scientific">Sphaerotilus mobilis</name>
    <dbReference type="NCBI Taxonomy" id="47994"/>
    <lineage>
        <taxon>Bacteria</taxon>
        <taxon>Pseudomonadati</taxon>
        <taxon>Pseudomonadota</taxon>
        <taxon>Betaproteobacteria</taxon>
        <taxon>Burkholderiales</taxon>
        <taxon>Sphaerotilaceae</taxon>
        <taxon>Sphaerotilus</taxon>
    </lineage>
</organism>
<dbReference type="AlphaFoldDB" id="A0A4Q7LT62"/>
<gene>
    <name evidence="2" type="ORF">EV685_1495</name>
</gene>